<dbReference type="PRINTS" id="PR00080">
    <property type="entry name" value="SDRFAMILY"/>
</dbReference>
<evidence type="ECO:0000256" key="2">
    <source>
        <dbReference type="RuleBase" id="RU000363"/>
    </source>
</evidence>
<sequence length="262" mass="27700">MNTLKNKVALVTGSTSGIGLGIARCLAEAGTDVMLNGFGDARSVESQRAELAAEFGCRVAYSAANMANAAEVRELIAQCTRELGQVDILVNNAGIQFTSPIDEFPDEKWDAIIATNLSSNFHSIKAVLPQMKERNWGRIVNIASAHALVASVTKSAYAAAKHGVIGLTKVVALETARTGVTCNAICPGMILTPLVQKQIDDWAERDGISKERAQELMIAEKIPTGQFQTAAQIGALVVFLCSEAAGQVRGAAMPVDGGWTVQ</sequence>
<dbReference type="NCBIfam" id="NF009093">
    <property type="entry name" value="PRK12429.1"/>
    <property type="match status" value="1"/>
</dbReference>
<dbReference type="Proteomes" id="UP000054893">
    <property type="component" value="Unassembled WGS sequence"/>
</dbReference>
<gene>
    <name evidence="3" type="ORF">AWB64_02622</name>
</gene>
<protein>
    <submittedName>
        <fullName evidence="3">Acetoacetyl-CoA reductase</fullName>
    </submittedName>
</protein>
<dbReference type="InterPro" id="IPR020904">
    <property type="entry name" value="Sc_DH/Rdtase_CS"/>
</dbReference>
<name>A0A158GDE1_CABSO</name>
<dbReference type="InterPro" id="IPR011294">
    <property type="entry name" value="3-OHbutyrate_DH"/>
</dbReference>
<dbReference type="PROSITE" id="PS00061">
    <property type="entry name" value="ADH_SHORT"/>
    <property type="match status" value="1"/>
</dbReference>
<reference evidence="3 4" key="1">
    <citation type="submission" date="2016-01" db="EMBL/GenBank/DDBJ databases">
        <authorList>
            <person name="Oliw E.H."/>
        </authorList>
    </citation>
    <scope>NUCLEOTIDE SEQUENCE [LARGE SCALE GENOMIC DNA]</scope>
    <source>
        <strain evidence="3">LMG 22029</strain>
    </source>
</reference>
<evidence type="ECO:0000313" key="4">
    <source>
        <dbReference type="Proteomes" id="UP000054893"/>
    </source>
</evidence>
<dbReference type="SUPFAM" id="SSF51735">
    <property type="entry name" value="NAD(P)-binding Rossmann-fold domains"/>
    <property type="match status" value="1"/>
</dbReference>
<evidence type="ECO:0000313" key="3">
    <source>
        <dbReference type="EMBL" id="SAL30056.1"/>
    </source>
</evidence>
<dbReference type="PANTHER" id="PTHR42879">
    <property type="entry name" value="3-OXOACYL-(ACYL-CARRIER-PROTEIN) REDUCTASE"/>
    <property type="match status" value="1"/>
</dbReference>
<dbReference type="Gene3D" id="3.40.50.720">
    <property type="entry name" value="NAD(P)-binding Rossmann-like Domain"/>
    <property type="match status" value="1"/>
</dbReference>
<dbReference type="Pfam" id="PF00106">
    <property type="entry name" value="adh_short"/>
    <property type="match status" value="1"/>
</dbReference>
<accession>A0A158GDE1</accession>
<dbReference type="AlphaFoldDB" id="A0A158GDE1"/>
<dbReference type="PRINTS" id="PR00081">
    <property type="entry name" value="GDHRDH"/>
</dbReference>
<dbReference type="GO" id="GO:0032787">
    <property type="term" value="P:monocarboxylic acid metabolic process"/>
    <property type="evidence" value="ECO:0007669"/>
    <property type="project" value="UniProtKB-ARBA"/>
</dbReference>
<dbReference type="InterPro" id="IPR002347">
    <property type="entry name" value="SDR_fam"/>
</dbReference>
<dbReference type="GO" id="GO:0003858">
    <property type="term" value="F:3-hydroxybutyrate dehydrogenase activity"/>
    <property type="evidence" value="ECO:0007669"/>
    <property type="project" value="InterPro"/>
</dbReference>
<dbReference type="InterPro" id="IPR036291">
    <property type="entry name" value="NAD(P)-bd_dom_sf"/>
</dbReference>
<dbReference type="FunFam" id="3.40.50.720:FF:000084">
    <property type="entry name" value="Short-chain dehydrogenase reductase"/>
    <property type="match status" value="1"/>
</dbReference>
<dbReference type="InterPro" id="IPR050259">
    <property type="entry name" value="SDR"/>
</dbReference>
<organism evidence="3 4">
    <name type="scientific">Caballeronia sordidicola</name>
    <name type="common">Burkholderia sordidicola</name>
    <dbReference type="NCBI Taxonomy" id="196367"/>
    <lineage>
        <taxon>Bacteria</taxon>
        <taxon>Pseudomonadati</taxon>
        <taxon>Pseudomonadota</taxon>
        <taxon>Betaproteobacteria</taxon>
        <taxon>Burkholderiales</taxon>
        <taxon>Burkholderiaceae</taxon>
        <taxon>Caballeronia</taxon>
    </lineage>
</organism>
<evidence type="ECO:0000256" key="1">
    <source>
        <dbReference type="ARBA" id="ARBA00006484"/>
    </source>
</evidence>
<dbReference type="PANTHER" id="PTHR42879:SF2">
    <property type="entry name" value="3-OXOACYL-[ACYL-CARRIER-PROTEIN] REDUCTASE FABG"/>
    <property type="match status" value="1"/>
</dbReference>
<dbReference type="RefSeq" id="WP_244164053.1">
    <property type="nucleotide sequence ID" value="NZ_FCOC02000006.1"/>
</dbReference>
<dbReference type="EMBL" id="FCOC02000006">
    <property type="protein sequence ID" value="SAL30056.1"/>
    <property type="molecule type" value="Genomic_DNA"/>
</dbReference>
<proteinExistence type="inferred from homology"/>
<comment type="similarity">
    <text evidence="1 2">Belongs to the short-chain dehydrogenases/reductases (SDR) family.</text>
</comment>
<dbReference type="NCBIfam" id="TIGR01963">
    <property type="entry name" value="PHB_DH"/>
    <property type="match status" value="1"/>
</dbReference>